<dbReference type="PROSITE" id="PS51000">
    <property type="entry name" value="HTH_DEOR_2"/>
    <property type="match status" value="1"/>
</dbReference>
<dbReference type="InterPro" id="IPR051534">
    <property type="entry name" value="CBASS_pafABC_assoc_protein"/>
</dbReference>
<dbReference type="InterPro" id="IPR036388">
    <property type="entry name" value="WH-like_DNA-bd_sf"/>
</dbReference>
<dbReference type="SUPFAM" id="SSF46785">
    <property type="entry name" value="Winged helix' DNA-binding domain"/>
    <property type="match status" value="1"/>
</dbReference>
<dbReference type="PANTHER" id="PTHR34580:SF1">
    <property type="entry name" value="PROTEIN PAFC"/>
    <property type="match status" value="1"/>
</dbReference>
<proteinExistence type="predicted"/>
<dbReference type="AlphaFoldDB" id="A0A3B0C1T9"/>
<dbReference type="InterPro" id="IPR013196">
    <property type="entry name" value="HTH_11"/>
</dbReference>
<dbReference type="GO" id="GO:0003700">
    <property type="term" value="F:DNA-binding transcription factor activity"/>
    <property type="evidence" value="ECO:0007669"/>
    <property type="project" value="InterPro"/>
</dbReference>
<gene>
    <name evidence="4" type="ORF">D7Z94_16235</name>
</gene>
<keyword evidence="5" id="KW-1185">Reference proteome</keyword>
<dbReference type="InterPro" id="IPR036390">
    <property type="entry name" value="WH_DNA-bd_sf"/>
</dbReference>
<name>A0A3B0C1T9_9FLAO</name>
<dbReference type="EMBL" id="RBCJ01000003">
    <property type="protein sequence ID" value="RKN79823.1"/>
    <property type="molecule type" value="Genomic_DNA"/>
</dbReference>
<dbReference type="PROSITE" id="PS52050">
    <property type="entry name" value="WYL"/>
    <property type="match status" value="1"/>
</dbReference>
<organism evidence="4 5">
    <name type="scientific">Ulvibacterium marinum</name>
    <dbReference type="NCBI Taxonomy" id="2419782"/>
    <lineage>
        <taxon>Bacteria</taxon>
        <taxon>Pseudomonadati</taxon>
        <taxon>Bacteroidota</taxon>
        <taxon>Flavobacteriia</taxon>
        <taxon>Flavobacteriales</taxon>
        <taxon>Flavobacteriaceae</taxon>
        <taxon>Ulvibacterium</taxon>
    </lineage>
</organism>
<dbReference type="InterPro" id="IPR026881">
    <property type="entry name" value="WYL_dom"/>
</dbReference>
<dbReference type="SMART" id="SM00420">
    <property type="entry name" value="HTH_DEOR"/>
    <property type="match status" value="1"/>
</dbReference>
<evidence type="ECO:0000256" key="2">
    <source>
        <dbReference type="ARBA" id="ARBA00023163"/>
    </source>
</evidence>
<protein>
    <submittedName>
        <fullName evidence="4">YafY family transcriptional regulator</fullName>
    </submittedName>
</protein>
<evidence type="ECO:0000313" key="4">
    <source>
        <dbReference type="EMBL" id="RKN79823.1"/>
    </source>
</evidence>
<keyword evidence="2" id="KW-0804">Transcription</keyword>
<dbReference type="Proteomes" id="UP000276603">
    <property type="component" value="Unassembled WGS sequence"/>
</dbReference>
<dbReference type="InterPro" id="IPR001034">
    <property type="entry name" value="DeoR_HTH"/>
</dbReference>
<sequence>MNRLTRITAILIQLQSKKIVTAKEIAGRFEISLRTVYRDIKTLQEAGVPIGSENGVGYFLVDGYRLPPVSLTEEEANALIVSEEFIKRQGDRSLSKNYDSVIIKIKSTLRSFQKDNIEFLADRTISFVKGEVIESNGLSEIQKAISNKKVVDITYRSIYKEELTIRKIEPQAVYFTNNLWIAIAHCRLREEFREFRLDRIDQLVVTAETFEPNLKFSWQNYFGRFQI</sequence>
<evidence type="ECO:0000313" key="5">
    <source>
        <dbReference type="Proteomes" id="UP000276603"/>
    </source>
</evidence>
<evidence type="ECO:0000259" key="3">
    <source>
        <dbReference type="PROSITE" id="PS51000"/>
    </source>
</evidence>
<feature type="domain" description="HTH deoR-type" evidence="3">
    <location>
        <begin position="3"/>
        <end position="58"/>
    </location>
</feature>
<accession>A0A3B0C1T9</accession>
<dbReference type="RefSeq" id="WP_120712631.1">
    <property type="nucleotide sequence ID" value="NZ_RBCJ01000003.1"/>
</dbReference>
<reference evidence="4 5" key="1">
    <citation type="submission" date="2018-10" db="EMBL/GenBank/DDBJ databases">
        <title>Ulvibacterium marinum gen. nov., sp. nov., a novel marine bacterium of the family Flavobacteriaceae, isolated from a culture of the green alga Ulva prolifera.</title>
        <authorList>
            <person name="Zhang Z."/>
        </authorList>
    </citation>
    <scope>NUCLEOTIDE SEQUENCE [LARGE SCALE GENOMIC DNA]</scope>
    <source>
        <strain evidence="4 5">CCMM003</strain>
    </source>
</reference>
<dbReference type="Pfam" id="PF08279">
    <property type="entry name" value="HTH_11"/>
    <property type="match status" value="1"/>
</dbReference>
<dbReference type="Gene3D" id="1.10.10.10">
    <property type="entry name" value="Winged helix-like DNA-binding domain superfamily/Winged helix DNA-binding domain"/>
    <property type="match status" value="1"/>
</dbReference>
<comment type="caution">
    <text evidence="4">The sequence shown here is derived from an EMBL/GenBank/DDBJ whole genome shotgun (WGS) entry which is preliminary data.</text>
</comment>
<keyword evidence="1" id="KW-0805">Transcription regulation</keyword>
<evidence type="ECO:0000256" key="1">
    <source>
        <dbReference type="ARBA" id="ARBA00023015"/>
    </source>
</evidence>
<dbReference type="PANTHER" id="PTHR34580">
    <property type="match status" value="1"/>
</dbReference>
<dbReference type="OrthoDB" id="9815009at2"/>
<dbReference type="Pfam" id="PF13280">
    <property type="entry name" value="WYL"/>
    <property type="match status" value="1"/>
</dbReference>